<gene>
    <name evidence="2" type="ORF">g.44298</name>
</gene>
<proteinExistence type="predicted"/>
<name>A0A1D1XEZ1_9ARAE</name>
<sequence>AGGEAVGVAGGGVRGGGGGGAPREGGGSRHAGVHAGARLPVRAALLRRAPQVQLQADGTRHQEGIRQGVRPRVALHHRVQLRVVRDPFYRLLPLLLHGKAPCAGVQDHNQKSLDLRNWHVCKLLLIKPTVKFSPSLPFVCT</sequence>
<evidence type="ECO:0000256" key="1">
    <source>
        <dbReference type="SAM" id="MobiDB-lite"/>
    </source>
</evidence>
<accession>A0A1D1XEZ1</accession>
<protein>
    <submittedName>
        <fullName evidence="2">Uncharacterized protein</fullName>
    </submittedName>
</protein>
<reference evidence="2" key="1">
    <citation type="submission" date="2015-07" db="EMBL/GenBank/DDBJ databases">
        <title>Transcriptome Assembly of Anthurium amnicola.</title>
        <authorList>
            <person name="Suzuki J."/>
        </authorList>
    </citation>
    <scope>NUCLEOTIDE SEQUENCE</scope>
</reference>
<dbReference type="AlphaFoldDB" id="A0A1D1XEZ1"/>
<dbReference type="EMBL" id="GDJX01027020">
    <property type="protein sequence ID" value="JAT40916.1"/>
    <property type="molecule type" value="Transcribed_RNA"/>
</dbReference>
<feature type="region of interest" description="Disordered" evidence="1">
    <location>
        <begin position="1"/>
        <end position="32"/>
    </location>
</feature>
<feature type="compositionally biased region" description="Gly residues" evidence="1">
    <location>
        <begin position="1"/>
        <end position="29"/>
    </location>
</feature>
<organism evidence="2">
    <name type="scientific">Anthurium amnicola</name>
    <dbReference type="NCBI Taxonomy" id="1678845"/>
    <lineage>
        <taxon>Eukaryota</taxon>
        <taxon>Viridiplantae</taxon>
        <taxon>Streptophyta</taxon>
        <taxon>Embryophyta</taxon>
        <taxon>Tracheophyta</taxon>
        <taxon>Spermatophyta</taxon>
        <taxon>Magnoliopsida</taxon>
        <taxon>Liliopsida</taxon>
        <taxon>Araceae</taxon>
        <taxon>Pothoideae</taxon>
        <taxon>Potheae</taxon>
        <taxon>Anthurium</taxon>
    </lineage>
</organism>
<evidence type="ECO:0000313" key="2">
    <source>
        <dbReference type="EMBL" id="JAT40916.1"/>
    </source>
</evidence>
<feature type="non-terminal residue" evidence="2">
    <location>
        <position position="1"/>
    </location>
</feature>